<reference evidence="5" key="1">
    <citation type="submission" date="2022-11" db="UniProtKB">
        <authorList>
            <consortium name="WormBaseParasite"/>
        </authorList>
    </citation>
    <scope>IDENTIFICATION</scope>
</reference>
<dbReference type="AlphaFoldDB" id="A0A915ITM4"/>
<organism evidence="4 5">
    <name type="scientific">Romanomermis culicivorax</name>
    <name type="common">Nematode worm</name>
    <dbReference type="NCBI Taxonomy" id="13658"/>
    <lineage>
        <taxon>Eukaryota</taxon>
        <taxon>Metazoa</taxon>
        <taxon>Ecdysozoa</taxon>
        <taxon>Nematoda</taxon>
        <taxon>Enoplea</taxon>
        <taxon>Dorylaimia</taxon>
        <taxon>Mermithida</taxon>
        <taxon>Mermithoidea</taxon>
        <taxon>Mermithidae</taxon>
        <taxon>Romanomermis</taxon>
    </lineage>
</organism>
<accession>A0A915ITM4</accession>
<dbReference type="InterPro" id="IPR000177">
    <property type="entry name" value="Apple"/>
</dbReference>
<protein>
    <submittedName>
        <fullName evidence="5">Apple domain-containing protein</fullName>
    </submittedName>
</protein>
<dbReference type="Pfam" id="PF14295">
    <property type="entry name" value="PAN_4"/>
    <property type="match status" value="1"/>
</dbReference>
<sequence>MGHCALYYKDTIFEVERYLYSEKGRGDQCGFIGRFFQDDNFNNGFGIQDGCSYKNSEIKNENIQTADGCLDACLKDYSCTHFTWKATPTMCSLKHDNTKKDIDNSIEKDPGSKCGFVPTRFREIVDAYGIEIKDSCKFDEEQFDKFTTSSIDHCLNRCFQHSVCNHFMWDIGNRECYLYFSYLNHQVATNFQFQLGFKCGLIKKFIQEMDMNYDKKIKDNCNYKGMDIYKKGKYTSSAEKCKTICIENPTCTHFTWFGQPNNNGMTFCFLKKAATKRQIDKTIEKSSRNKCGLNEKILSGDLKMLIAR</sequence>
<dbReference type="GO" id="GO:0006508">
    <property type="term" value="P:proteolysis"/>
    <property type="evidence" value="ECO:0007669"/>
    <property type="project" value="InterPro"/>
</dbReference>
<dbReference type="Proteomes" id="UP000887565">
    <property type="component" value="Unplaced"/>
</dbReference>
<evidence type="ECO:0000259" key="3">
    <source>
        <dbReference type="SMART" id="SM00223"/>
    </source>
</evidence>
<proteinExistence type="predicted"/>
<dbReference type="InterPro" id="IPR003609">
    <property type="entry name" value="Pan_app"/>
</dbReference>
<dbReference type="Gene3D" id="3.50.4.10">
    <property type="entry name" value="Hepatocyte Growth Factor"/>
    <property type="match status" value="3"/>
</dbReference>
<evidence type="ECO:0000313" key="5">
    <source>
        <dbReference type="WBParaSite" id="nRc.2.0.1.t17205-RA"/>
    </source>
</evidence>
<feature type="domain" description="Apple" evidence="3">
    <location>
        <begin position="217"/>
        <end position="291"/>
    </location>
</feature>
<evidence type="ECO:0000313" key="4">
    <source>
        <dbReference type="Proteomes" id="UP000887565"/>
    </source>
</evidence>
<evidence type="ECO:0000256" key="2">
    <source>
        <dbReference type="ARBA" id="ARBA00023157"/>
    </source>
</evidence>
<keyword evidence="2" id="KW-1015">Disulfide bond</keyword>
<dbReference type="WBParaSite" id="nRc.2.0.1.t17205-RA">
    <property type="protein sequence ID" value="nRc.2.0.1.t17205-RA"/>
    <property type="gene ID" value="nRc.2.0.1.g17205"/>
</dbReference>
<keyword evidence="4" id="KW-1185">Reference proteome</keyword>
<keyword evidence="1" id="KW-0677">Repeat</keyword>
<name>A0A915ITM4_ROMCU</name>
<dbReference type="SMART" id="SM00223">
    <property type="entry name" value="APPLE"/>
    <property type="match status" value="1"/>
</dbReference>
<dbReference type="Pfam" id="PF00024">
    <property type="entry name" value="PAN_1"/>
    <property type="match status" value="2"/>
</dbReference>
<evidence type="ECO:0000256" key="1">
    <source>
        <dbReference type="ARBA" id="ARBA00022737"/>
    </source>
</evidence>
<dbReference type="GO" id="GO:0005576">
    <property type="term" value="C:extracellular region"/>
    <property type="evidence" value="ECO:0007669"/>
    <property type="project" value="InterPro"/>
</dbReference>